<dbReference type="AlphaFoldDB" id="A0A1W1Y1R1"/>
<evidence type="ECO:0000256" key="2">
    <source>
        <dbReference type="ARBA" id="ARBA00022676"/>
    </source>
</evidence>
<dbReference type="EMBL" id="FWXJ01000001">
    <property type="protein sequence ID" value="SMC30082.1"/>
    <property type="molecule type" value="Genomic_DNA"/>
</dbReference>
<dbReference type="PANTHER" id="PTHR48090">
    <property type="entry name" value="UNDECAPRENYL-PHOSPHATE 4-DEOXY-4-FORMAMIDO-L-ARABINOSE TRANSFERASE-RELATED"/>
    <property type="match status" value="1"/>
</dbReference>
<evidence type="ECO:0000313" key="10">
    <source>
        <dbReference type="Proteomes" id="UP000192708"/>
    </source>
</evidence>
<comment type="subcellular location">
    <subcellularLocation>
        <location evidence="1">Membrane</location>
        <topology evidence="1">Multi-pass membrane protein</topology>
    </subcellularLocation>
</comment>
<accession>A0A1W1Y1R1</accession>
<feature type="domain" description="Glycosyltransferase 2-like" evidence="8">
    <location>
        <begin position="16"/>
        <end position="147"/>
    </location>
</feature>
<evidence type="ECO:0000313" key="9">
    <source>
        <dbReference type="EMBL" id="SMC30082.1"/>
    </source>
</evidence>
<keyword evidence="2" id="KW-0328">Glycosyltransferase</keyword>
<dbReference type="CDD" id="cd04187">
    <property type="entry name" value="DPM1_like_bac"/>
    <property type="match status" value="1"/>
</dbReference>
<dbReference type="GO" id="GO:0005886">
    <property type="term" value="C:plasma membrane"/>
    <property type="evidence" value="ECO:0007669"/>
    <property type="project" value="TreeGrafter"/>
</dbReference>
<feature type="transmembrane region" description="Helical" evidence="7">
    <location>
        <begin position="244"/>
        <end position="267"/>
    </location>
</feature>
<dbReference type="PANTHER" id="PTHR48090:SF1">
    <property type="entry name" value="PROPHAGE BACTOPRENOL GLUCOSYL TRANSFERASE HOMOLOG"/>
    <property type="match status" value="1"/>
</dbReference>
<dbReference type="InterPro" id="IPR001173">
    <property type="entry name" value="Glyco_trans_2-like"/>
</dbReference>
<evidence type="ECO:0000256" key="3">
    <source>
        <dbReference type="ARBA" id="ARBA00022679"/>
    </source>
</evidence>
<dbReference type="OrthoDB" id="9811884at2"/>
<keyword evidence="4 7" id="KW-0812">Transmembrane</keyword>
<dbReference type="Gene3D" id="3.90.550.10">
    <property type="entry name" value="Spore Coat Polysaccharide Biosynthesis Protein SpsA, Chain A"/>
    <property type="match status" value="1"/>
</dbReference>
<dbReference type="RefSeq" id="WP_084281822.1">
    <property type="nucleotide sequence ID" value="NZ_FWXJ01000001.1"/>
</dbReference>
<evidence type="ECO:0000259" key="8">
    <source>
        <dbReference type="Pfam" id="PF00535"/>
    </source>
</evidence>
<dbReference type="InterPro" id="IPR050256">
    <property type="entry name" value="Glycosyltransferase_2"/>
</dbReference>
<evidence type="ECO:0000256" key="5">
    <source>
        <dbReference type="ARBA" id="ARBA00022989"/>
    </source>
</evidence>
<keyword evidence="6 7" id="KW-0472">Membrane</keyword>
<evidence type="ECO:0000256" key="7">
    <source>
        <dbReference type="SAM" id="Phobius"/>
    </source>
</evidence>
<name>A0A1W1Y1R1_9BURK</name>
<evidence type="ECO:0000256" key="1">
    <source>
        <dbReference type="ARBA" id="ARBA00004141"/>
    </source>
</evidence>
<keyword evidence="3 9" id="KW-0808">Transferase</keyword>
<dbReference type="STRING" id="1938817.SAMN06296008_10119"/>
<proteinExistence type="predicted"/>
<evidence type="ECO:0000256" key="4">
    <source>
        <dbReference type="ARBA" id="ARBA00022692"/>
    </source>
</evidence>
<keyword evidence="5 7" id="KW-1133">Transmembrane helix</keyword>
<dbReference type="Proteomes" id="UP000192708">
    <property type="component" value="Unassembled WGS sequence"/>
</dbReference>
<dbReference type="GO" id="GO:0016757">
    <property type="term" value="F:glycosyltransferase activity"/>
    <property type="evidence" value="ECO:0007669"/>
    <property type="project" value="UniProtKB-KW"/>
</dbReference>
<dbReference type="SUPFAM" id="SSF53448">
    <property type="entry name" value="Nucleotide-diphospho-sugar transferases"/>
    <property type="match status" value="1"/>
</dbReference>
<keyword evidence="10" id="KW-1185">Reference proteome</keyword>
<evidence type="ECO:0000256" key="6">
    <source>
        <dbReference type="ARBA" id="ARBA00023136"/>
    </source>
</evidence>
<dbReference type="Pfam" id="PF00535">
    <property type="entry name" value="Glycos_transf_2"/>
    <property type="match status" value="1"/>
</dbReference>
<protein>
    <submittedName>
        <fullName evidence="9">Glycosyltransferase involved in cell wall bisynthesis</fullName>
    </submittedName>
</protein>
<organism evidence="9 10">
    <name type="scientific">Polynucleobacter kasalickyi</name>
    <dbReference type="NCBI Taxonomy" id="1938817"/>
    <lineage>
        <taxon>Bacteria</taxon>
        <taxon>Pseudomonadati</taxon>
        <taxon>Pseudomonadota</taxon>
        <taxon>Betaproteobacteria</taxon>
        <taxon>Burkholderiales</taxon>
        <taxon>Burkholderiaceae</taxon>
        <taxon>Polynucleobacter</taxon>
    </lineage>
</organism>
<sequence length="321" mass="36665">MQSEAFDVKAKLKKITIMTPAFNEEAGIQECYLAVKEFFCTDLPNYDYEHLFIDNCSKDKTVDILKKIAQEDKRVKIIVNSRNFGPNNSPYHAILESTGDAVIPVLADLQTPVSTIKKFVELWEDGYDMVLGLRVKMSEPKRLQFVRNLYYSLMSKLSPIEHYHGFIGFGLFDAKTVKVMRSLVNPNPYFRRIVSEIGFEKAFVEYEQPLRKNGKSRLKLYDLVDYAILGVTSCSTIPLRAMTILGVAISFISFLAAIIYLIFKILYWDSFVLGSAPLIIGMFFLASVQIFCLGLIGEYVGLIFNHARNRPLVIEKERVNF</sequence>
<feature type="transmembrane region" description="Helical" evidence="7">
    <location>
        <begin position="279"/>
        <end position="304"/>
    </location>
</feature>
<gene>
    <name evidence="9" type="ORF">SAMN06296008_10119</name>
</gene>
<dbReference type="InterPro" id="IPR029044">
    <property type="entry name" value="Nucleotide-diphossugar_trans"/>
</dbReference>
<reference evidence="9 10" key="1">
    <citation type="submission" date="2017-04" db="EMBL/GenBank/DDBJ databases">
        <authorList>
            <person name="Afonso C.L."/>
            <person name="Miller P.J."/>
            <person name="Scott M.A."/>
            <person name="Spackman E."/>
            <person name="Goraichik I."/>
            <person name="Dimitrov K.M."/>
            <person name="Suarez D.L."/>
            <person name="Swayne D.E."/>
        </authorList>
    </citation>
    <scope>NUCLEOTIDE SEQUENCE [LARGE SCALE GENOMIC DNA]</scope>
    <source>
        <strain evidence="9 10">VK13</strain>
    </source>
</reference>